<evidence type="ECO:0000256" key="5">
    <source>
        <dbReference type="PROSITE-ProRule" id="PRU01091"/>
    </source>
</evidence>
<keyword evidence="3 5" id="KW-0238">DNA-binding</keyword>
<dbReference type="SUPFAM" id="SSF52540">
    <property type="entry name" value="P-loop containing nucleoside triphosphate hydrolases"/>
    <property type="match status" value="1"/>
</dbReference>
<dbReference type="Gene3D" id="1.10.10.10">
    <property type="entry name" value="Winged helix-like DNA-binding domain superfamily/Winged helix DNA-binding domain"/>
    <property type="match status" value="1"/>
</dbReference>
<dbReference type="AlphaFoldDB" id="A0A3E0HEK7"/>
<dbReference type="InterPro" id="IPR051677">
    <property type="entry name" value="AfsR-DnrI-RedD_regulator"/>
</dbReference>
<organism evidence="7 8">
    <name type="scientific">Kutzneria buriramensis</name>
    <dbReference type="NCBI Taxonomy" id="1045776"/>
    <lineage>
        <taxon>Bacteria</taxon>
        <taxon>Bacillati</taxon>
        <taxon>Actinomycetota</taxon>
        <taxon>Actinomycetes</taxon>
        <taxon>Pseudonocardiales</taxon>
        <taxon>Pseudonocardiaceae</taxon>
        <taxon>Kutzneria</taxon>
    </lineage>
</organism>
<sequence>MEFHVLGPVEFVVAGRVVPTGHPRQRCVLAVLLAEANRTVLTEQLIDRVWGEDPPNRVRNVLSGYITRLRTVIAGPGVALERCPGGYAVSVDPDLVDMHRFRDLVGRARLAEDPALLTEALGLWRGPAFADTSSRWLANLAATLETERMAATLLRNDIALRAGGHAELLAELRELAAAQPLDERVTRQLMTALYRCGQQADALAAYATTRALLKDELGLDPSPELQTLQRQILGNDPALMVRTPKAATRPVPRQLPAVTSDFAGRDGEIAQLDAVRETPVLAIDGAAGMGKTALAIHWGRRVASRFPDGQLFVNLRGYSPGPPLHPLSALSQFLRALGVPPDQLPLDVDEAAALYRSVLADRRVLVVLDDARGPEQVRPLLPGNPACGVVITSRNRLGGLVARDGAWRLTLDVLSPSTAVGLLGKLLGVQRVSAEPTAVDELVELCVRLPLALRIAAANLANYSQRRIADYVKQLRLGNRLDALQVDGDQEAAVRAAFELSYATLKPGAQLLFRRIGLLPGPDLTAAGVAAVAGESVESTARLLEVLAAAHLVEAAGDDRYRCHDLLKLFAAELVEGDPDREAAMGRLAAYYLEATESAAAVLYPQILRLPGRAGYRERFGAPADALAWLDAERANLVALVSHAASAGPPSLAWQLSDALRGYFWLRRYAGDWLGVARTALAAAEGDPLAQASAQLSIADVHWSVGRHAEAIAGYAAALDLARHADWTEGQATILGNLASVNVERGELDLARQHYSTALAMHHDKGRRAATLSNLGNVDWEQGALADAEAHFTEALELHESLVARANSLLNLGCVRHDMGLLDAAMTDLTDAVRLSREVGDGADEATALVSIAAVQRDRGRLTEAFDEARAALVLAQRIGGRRIEASAVNVLGSICQRLGRHREAIGHHEVALELAALTGDRRAETEALIGLADASLGLDRAVSALEHCAGALAAAERAGYRLLAGHAHAVLADVHRRLGDHSAAAAQADRAAEIFVSTGGRLWLPRLGR</sequence>
<dbReference type="SMART" id="SM01043">
    <property type="entry name" value="BTAD"/>
    <property type="match status" value="1"/>
</dbReference>
<comment type="similarity">
    <text evidence="1">Belongs to the AfsR/DnrI/RedD regulatory family.</text>
</comment>
<evidence type="ECO:0000259" key="6">
    <source>
        <dbReference type="PROSITE" id="PS51755"/>
    </source>
</evidence>
<accession>A0A3E0HEK7</accession>
<evidence type="ECO:0000256" key="2">
    <source>
        <dbReference type="ARBA" id="ARBA00023015"/>
    </source>
</evidence>
<comment type="caution">
    <text evidence="7">The sequence shown here is derived from an EMBL/GenBank/DDBJ whole genome shotgun (WGS) entry which is preliminary data.</text>
</comment>
<dbReference type="InterPro" id="IPR036388">
    <property type="entry name" value="WH-like_DNA-bd_sf"/>
</dbReference>
<reference evidence="7 8" key="1">
    <citation type="submission" date="2018-08" db="EMBL/GenBank/DDBJ databases">
        <title>Genomic Encyclopedia of Archaeal and Bacterial Type Strains, Phase II (KMG-II): from individual species to whole genera.</title>
        <authorList>
            <person name="Goeker M."/>
        </authorList>
    </citation>
    <scope>NUCLEOTIDE SEQUENCE [LARGE SCALE GENOMIC DNA]</scope>
    <source>
        <strain evidence="7 8">DSM 45791</strain>
    </source>
</reference>
<dbReference type="Pfam" id="PF13424">
    <property type="entry name" value="TPR_12"/>
    <property type="match status" value="3"/>
</dbReference>
<gene>
    <name evidence="7" type="ORF">BCF44_109215</name>
</gene>
<dbReference type="PANTHER" id="PTHR35807:SF1">
    <property type="entry name" value="TRANSCRIPTIONAL REGULATOR REDD"/>
    <property type="match status" value="1"/>
</dbReference>
<dbReference type="InterPro" id="IPR005158">
    <property type="entry name" value="BTAD"/>
</dbReference>
<dbReference type="SMART" id="SM00028">
    <property type="entry name" value="TPR"/>
    <property type="match status" value="7"/>
</dbReference>
<dbReference type="GO" id="GO:0000160">
    <property type="term" value="P:phosphorelay signal transduction system"/>
    <property type="evidence" value="ECO:0007669"/>
    <property type="project" value="InterPro"/>
</dbReference>
<dbReference type="Pfam" id="PF00486">
    <property type="entry name" value="Trans_reg_C"/>
    <property type="match status" value="1"/>
</dbReference>
<dbReference type="GO" id="GO:0006355">
    <property type="term" value="P:regulation of DNA-templated transcription"/>
    <property type="evidence" value="ECO:0007669"/>
    <property type="project" value="InterPro"/>
</dbReference>
<dbReference type="Gene3D" id="3.40.50.300">
    <property type="entry name" value="P-loop containing nucleotide triphosphate hydrolases"/>
    <property type="match status" value="1"/>
</dbReference>
<name>A0A3E0HEK7_9PSEU</name>
<dbReference type="SMART" id="SM00862">
    <property type="entry name" value="Trans_reg_C"/>
    <property type="match status" value="1"/>
</dbReference>
<dbReference type="SUPFAM" id="SSF48452">
    <property type="entry name" value="TPR-like"/>
    <property type="match status" value="3"/>
</dbReference>
<evidence type="ECO:0000313" key="8">
    <source>
        <dbReference type="Proteomes" id="UP000256269"/>
    </source>
</evidence>
<protein>
    <submittedName>
        <fullName evidence="7">DNA-binding SARP family transcriptional activator</fullName>
    </submittedName>
</protein>
<evidence type="ECO:0000256" key="3">
    <source>
        <dbReference type="ARBA" id="ARBA00023125"/>
    </source>
</evidence>
<dbReference type="Proteomes" id="UP000256269">
    <property type="component" value="Unassembled WGS sequence"/>
</dbReference>
<keyword evidence="8" id="KW-1185">Reference proteome</keyword>
<dbReference type="CDD" id="cd15831">
    <property type="entry name" value="BTAD"/>
    <property type="match status" value="1"/>
</dbReference>
<dbReference type="InterPro" id="IPR016032">
    <property type="entry name" value="Sig_transdc_resp-reg_C-effctor"/>
</dbReference>
<evidence type="ECO:0000256" key="4">
    <source>
        <dbReference type="ARBA" id="ARBA00023163"/>
    </source>
</evidence>
<dbReference type="SUPFAM" id="SSF46894">
    <property type="entry name" value="C-terminal effector domain of the bipartite response regulators"/>
    <property type="match status" value="1"/>
</dbReference>
<keyword evidence="4" id="KW-0804">Transcription</keyword>
<dbReference type="InterPro" id="IPR011990">
    <property type="entry name" value="TPR-like_helical_dom_sf"/>
</dbReference>
<dbReference type="InterPro" id="IPR019734">
    <property type="entry name" value="TPR_rpt"/>
</dbReference>
<keyword evidence="2" id="KW-0805">Transcription regulation</keyword>
<proteinExistence type="inferred from homology"/>
<dbReference type="GO" id="GO:0003677">
    <property type="term" value="F:DNA binding"/>
    <property type="evidence" value="ECO:0007669"/>
    <property type="project" value="UniProtKB-UniRule"/>
</dbReference>
<dbReference type="PANTHER" id="PTHR35807">
    <property type="entry name" value="TRANSCRIPTIONAL REGULATOR REDD-RELATED"/>
    <property type="match status" value="1"/>
</dbReference>
<feature type="domain" description="OmpR/PhoB-type" evidence="6">
    <location>
        <begin position="1"/>
        <end position="91"/>
    </location>
</feature>
<evidence type="ECO:0000313" key="7">
    <source>
        <dbReference type="EMBL" id="REH43672.1"/>
    </source>
</evidence>
<feature type="DNA-binding region" description="OmpR/PhoB-type" evidence="5">
    <location>
        <begin position="1"/>
        <end position="91"/>
    </location>
</feature>
<dbReference type="InterPro" id="IPR001867">
    <property type="entry name" value="OmpR/PhoB-type_DNA-bd"/>
</dbReference>
<evidence type="ECO:0000256" key="1">
    <source>
        <dbReference type="ARBA" id="ARBA00005820"/>
    </source>
</evidence>
<dbReference type="RefSeq" id="WP_116177110.1">
    <property type="nucleotide sequence ID" value="NZ_CP144375.1"/>
</dbReference>
<dbReference type="Gene3D" id="1.25.40.10">
    <property type="entry name" value="Tetratricopeptide repeat domain"/>
    <property type="match status" value="3"/>
</dbReference>
<dbReference type="PROSITE" id="PS51755">
    <property type="entry name" value="OMPR_PHOB"/>
    <property type="match status" value="1"/>
</dbReference>
<dbReference type="InterPro" id="IPR027417">
    <property type="entry name" value="P-loop_NTPase"/>
</dbReference>
<dbReference type="Pfam" id="PF03704">
    <property type="entry name" value="BTAD"/>
    <property type="match status" value="1"/>
</dbReference>
<dbReference type="OrthoDB" id="7628974at2"/>
<dbReference type="PRINTS" id="PR00364">
    <property type="entry name" value="DISEASERSIST"/>
</dbReference>
<dbReference type="EMBL" id="QUNO01000009">
    <property type="protein sequence ID" value="REH43672.1"/>
    <property type="molecule type" value="Genomic_DNA"/>
</dbReference>